<feature type="transmembrane region" description="Helical" evidence="8">
    <location>
        <begin position="365"/>
        <end position="384"/>
    </location>
</feature>
<proteinExistence type="predicted"/>
<feature type="transmembrane region" description="Helical" evidence="8">
    <location>
        <begin position="324"/>
        <end position="344"/>
    </location>
</feature>
<dbReference type="GO" id="GO:0022857">
    <property type="term" value="F:transmembrane transporter activity"/>
    <property type="evidence" value="ECO:0007669"/>
    <property type="project" value="InterPro"/>
</dbReference>
<dbReference type="RefSeq" id="WP_244159165.1">
    <property type="nucleotide sequence ID" value="NZ_FMVM01000001.1"/>
</dbReference>
<keyword evidence="11" id="KW-1185">Reference proteome</keyword>
<dbReference type="InterPro" id="IPR020846">
    <property type="entry name" value="MFS_dom"/>
</dbReference>
<keyword evidence="3" id="KW-1003">Cell membrane</keyword>
<feature type="transmembrane region" description="Helical" evidence="8">
    <location>
        <begin position="271"/>
        <end position="290"/>
    </location>
</feature>
<feature type="transmembrane region" description="Helical" evidence="8">
    <location>
        <begin position="163"/>
        <end position="185"/>
    </location>
</feature>
<feature type="compositionally biased region" description="Basic and acidic residues" evidence="7">
    <location>
        <begin position="1"/>
        <end position="17"/>
    </location>
</feature>
<organism evidence="10 11">
    <name type="scientific">Paenibacillus polysaccharolyticus</name>
    <dbReference type="NCBI Taxonomy" id="582692"/>
    <lineage>
        <taxon>Bacteria</taxon>
        <taxon>Bacillati</taxon>
        <taxon>Bacillota</taxon>
        <taxon>Bacilli</taxon>
        <taxon>Bacillales</taxon>
        <taxon>Paenibacillaceae</taxon>
        <taxon>Paenibacillus</taxon>
    </lineage>
</organism>
<keyword evidence="2" id="KW-0813">Transport</keyword>
<feature type="transmembrane region" description="Helical" evidence="8">
    <location>
        <begin position="79"/>
        <end position="98"/>
    </location>
</feature>
<sequence>MSNTEHSLDDSTGERGESAASTSTSQTSKSGKRKPFPLSLLCLTIGAFAIGMTEFIIMGLLPNVATDLNVSIPQAGQLITGYALGVAVGAPILTVFTHKIPQKKLLVLLMCIFIIGNALSVIAPTYGLLISARILTAFAHGTFLGVGSIMATKLVTPDRRAGAVSVVLAGLTIANIIGVPFGTFIGQQLGWRSSFGAITILGIVSLLGIIRFIPVIPQGAPANLGQQFRNLIRPQVLLVLLIGAMGCGSLFAVFTYITPMLVDISGFAEKSVTWILVLFGFGVTLGNMVGGRLADWKLMPSLIVNFGILAVLLAALTLTLHNPVLAVITIFFWGVAAFGIMPGLQLRIMNMTREAPLLATTSSHSAFNLGNAAGAYLGGFAITHTGLISVPIYAAVIAALGLLGLLLSLFKQDKESSPEGADGIHPVSVH</sequence>
<feature type="transmembrane region" description="Helical" evidence="8">
    <location>
        <begin position="236"/>
        <end position="259"/>
    </location>
</feature>
<reference evidence="11" key="1">
    <citation type="submission" date="2016-10" db="EMBL/GenBank/DDBJ databases">
        <authorList>
            <person name="Varghese N."/>
            <person name="Submissions S."/>
        </authorList>
    </citation>
    <scope>NUCLEOTIDE SEQUENCE [LARGE SCALE GENOMIC DNA]</scope>
    <source>
        <strain evidence="11">BL9</strain>
    </source>
</reference>
<dbReference type="STRING" id="582692.SAMN05720606_101183"/>
<evidence type="ECO:0000259" key="9">
    <source>
        <dbReference type="PROSITE" id="PS50850"/>
    </source>
</evidence>
<name>A0A1G5B0Y7_9BACL</name>
<dbReference type="Gene3D" id="1.20.1250.20">
    <property type="entry name" value="MFS general substrate transporter like domains"/>
    <property type="match status" value="2"/>
</dbReference>
<evidence type="ECO:0000256" key="5">
    <source>
        <dbReference type="ARBA" id="ARBA00022989"/>
    </source>
</evidence>
<evidence type="ECO:0000313" key="11">
    <source>
        <dbReference type="Proteomes" id="UP000198538"/>
    </source>
</evidence>
<dbReference type="PROSITE" id="PS50850">
    <property type="entry name" value="MFS"/>
    <property type="match status" value="1"/>
</dbReference>
<feature type="region of interest" description="Disordered" evidence="7">
    <location>
        <begin position="1"/>
        <end position="33"/>
    </location>
</feature>
<dbReference type="GO" id="GO:0005886">
    <property type="term" value="C:plasma membrane"/>
    <property type="evidence" value="ECO:0007669"/>
    <property type="project" value="UniProtKB-SubCell"/>
</dbReference>
<dbReference type="Pfam" id="PF07690">
    <property type="entry name" value="MFS_1"/>
    <property type="match status" value="1"/>
</dbReference>
<dbReference type="PANTHER" id="PTHR43124:SF8">
    <property type="entry name" value="INNER MEMBRANE TRANSPORT PROTEIN YDHP"/>
    <property type="match status" value="1"/>
</dbReference>
<dbReference type="Proteomes" id="UP000198538">
    <property type="component" value="Unassembled WGS sequence"/>
</dbReference>
<feature type="transmembrane region" description="Helical" evidence="8">
    <location>
        <begin position="105"/>
        <end position="124"/>
    </location>
</feature>
<feature type="transmembrane region" description="Helical" evidence="8">
    <location>
        <begin position="390"/>
        <end position="410"/>
    </location>
</feature>
<evidence type="ECO:0000256" key="2">
    <source>
        <dbReference type="ARBA" id="ARBA00022448"/>
    </source>
</evidence>
<evidence type="ECO:0000256" key="4">
    <source>
        <dbReference type="ARBA" id="ARBA00022692"/>
    </source>
</evidence>
<evidence type="ECO:0000313" key="10">
    <source>
        <dbReference type="EMBL" id="SCX83815.1"/>
    </source>
</evidence>
<dbReference type="AlphaFoldDB" id="A0A1G5B0Y7"/>
<accession>A0A1G5B0Y7</accession>
<dbReference type="SUPFAM" id="SSF103473">
    <property type="entry name" value="MFS general substrate transporter"/>
    <property type="match status" value="1"/>
</dbReference>
<evidence type="ECO:0000256" key="3">
    <source>
        <dbReference type="ARBA" id="ARBA00022475"/>
    </source>
</evidence>
<feature type="domain" description="Major facilitator superfamily (MFS) profile" evidence="9">
    <location>
        <begin position="39"/>
        <end position="416"/>
    </location>
</feature>
<dbReference type="InterPro" id="IPR050189">
    <property type="entry name" value="MFS_Efflux_Transporters"/>
</dbReference>
<feature type="transmembrane region" description="Helical" evidence="8">
    <location>
        <begin position="197"/>
        <end position="216"/>
    </location>
</feature>
<gene>
    <name evidence="10" type="ORF">SAMN05720606_101183</name>
</gene>
<keyword evidence="6 8" id="KW-0472">Membrane</keyword>
<feature type="transmembrane region" description="Helical" evidence="8">
    <location>
        <begin position="302"/>
        <end position="318"/>
    </location>
</feature>
<evidence type="ECO:0000256" key="6">
    <source>
        <dbReference type="ARBA" id="ARBA00023136"/>
    </source>
</evidence>
<comment type="subcellular location">
    <subcellularLocation>
        <location evidence="1">Cell membrane</location>
        <topology evidence="1">Multi-pass membrane protein</topology>
    </subcellularLocation>
</comment>
<evidence type="ECO:0000256" key="7">
    <source>
        <dbReference type="SAM" id="MobiDB-lite"/>
    </source>
</evidence>
<evidence type="ECO:0000256" key="8">
    <source>
        <dbReference type="SAM" id="Phobius"/>
    </source>
</evidence>
<dbReference type="EMBL" id="FMVM01000001">
    <property type="protein sequence ID" value="SCX83815.1"/>
    <property type="molecule type" value="Genomic_DNA"/>
</dbReference>
<evidence type="ECO:0000256" key="1">
    <source>
        <dbReference type="ARBA" id="ARBA00004651"/>
    </source>
</evidence>
<dbReference type="CDD" id="cd17324">
    <property type="entry name" value="MFS_NepI_like"/>
    <property type="match status" value="1"/>
</dbReference>
<dbReference type="InterPro" id="IPR011701">
    <property type="entry name" value="MFS"/>
</dbReference>
<keyword evidence="5 8" id="KW-1133">Transmembrane helix</keyword>
<feature type="compositionally biased region" description="Low complexity" evidence="7">
    <location>
        <begin position="18"/>
        <end position="29"/>
    </location>
</feature>
<feature type="transmembrane region" description="Helical" evidence="8">
    <location>
        <begin position="130"/>
        <end position="151"/>
    </location>
</feature>
<dbReference type="InterPro" id="IPR036259">
    <property type="entry name" value="MFS_trans_sf"/>
</dbReference>
<feature type="transmembrane region" description="Helical" evidence="8">
    <location>
        <begin position="38"/>
        <end position="59"/>
    </location>
</feature>
<protein>
    <submittedName>
        <fullName evidence="10">MFS transporter, DHA1 family, inner membrane transport protein</fullName>
    </submittedName>
</protein>
<keyword evidence="4 8" id="KW-0812">Transmembrane</keyword>
<dbReference type="PANTHER" id="PTHR43124">
    <property type="entry name" value="PURINE EFFLUX PUMP PBUE"/>
    <property type="match status" value="1"/>
</dbReference>